<dbReference type="PANTHER" id="PTHR45728">
    <property type="entry name" value="ACETYL-COA CARBOXYLASE, ISOFORM A"/>
    <property type="match status" value="1"/>
</dbReference>
<organism evidence="23">
    <name type="scientific">Zea mays</name>
    <name type="common">Maize</name>
    <dbReference type="NCBI Taxonomy" id="4577"/>
    <lineage>
        <taxon>Eukaryota</taxon>
        <taxon>Viridiplantae</taxon>
        <taxon>Streptophyta</taxon>
        <taxon>Embryophyta</taxon>
        <taxon>Tracheophyta</taxon>
        <taxon>Spermatophyta</taxon>
        <taxon>Magnoliopsida</taxon>
        <taxon>Liliopsida</taxon>
        <taxon>Poales</taxon>
        <taxon>Poaceae</taxon>
        <taxon>PACMAD clade</taxon>
        <taxon>Panicoideae</taxon>
        <taxon>Andropogonodae</taxon>
        <taxon>Andropogoneae</taxon>
        <taxon>Tripsacinae</taxon>
        <taxon>Zea</taxon>
    </lineage>
</organism>
<dbReference type="GO" id="GO:0005524">
    <property type="term" value="F:ATP binding"/>
    <property type="evidence" value="ECO:0007669"/>
    <property type="project" value="UniProtKB-UniRule"/>
</dbReference>
<evidence type="ECO:0000256" key="9">
    <source>
        <dbReference type="ARBA" id="ARBA00022598"/>
    </source>
</evidence>
<evidence type="ECO:0000313" key="23">
    <source>
        <dbReference type="EMBL" id="AQK42541.1"/>
    </source>
</evidence>
<dbReference type="Gene3D" id="3.30.1490.20">
    <property type="entry name" value="ATP-grasp fold, A domain"/>
    <property type="match status" value="1"/>
</dbReference>
<keyword evidence="19" id="KW-0511">Multifunctional enzyme</keyword>
<evidence type="ECO:0000256" key="7">
    <source>
        <dbReference type="ARBA" id="ARBA00022533"/>
    </source>
</evidence>
<dbReference type="PROSITE" id="PS50975">
    <property type="entry name" value="ATP_GRASP"/>
    <property type="match status" value="1"/>
</dbReference>
<dbReference type="Pfam" id="PF08326">
    <property type="entry name" value="ACC_central"/>
    <property type="match status" value="1"/>
</dbReference>
<gene>
    <name evidence="23" type="ORF">ZEAMMB73_Zm00001d024998</name>
</gene>
<dbReference type="GO" id="GO:0005829">
    <property type="term" value="C:cytosol"/>
    <property type="evidence" value="ECO:0007669"/>
    <property type="project" value="UniProtKB-SubCell"/>
</dbReference>
<keyword evidence="6" id="KW-0444">Lipid biosynthesis</keyword>
<dbReference type="GO" id="GO:0004075">
    <property type="term" value="F:biotin carboxylase activity"/>
    <property type="evidence" value="ECO:0007669"/>
    <property type="project" value="UniProtKB-EC"/>
</dbReference>
<evidence type="ECO:0000256" key="17">
    <source>
        <dbReference type="ARBA" id="ARBA00023211"/>
    </source>
</evidence>
<evidence type="ECO:0000256" key="22">
    <source>
        <dbReference type="ARBA" id="ARBA00057508"/>
    </source>
</evidence>
<dbReference type="InterPro" id="IPR005479">
    <property type="entry name" value="CPAse_ATP-bd"/>
</dbReference>
<dbReference type="EMBL" id="CM000786">
    <property type="protein sequence ID" value="AQK42541.1"/>
    <property type="molecule type" value="Genomic_DNA"/>
</dbReference>
<keyword evidence="11" id="KW-0547">Nucleotide-binding</keyword>
<comment type="subunit">
    <text evidence="4">Homodimer.</text>
</comment>
<protein>
    <submittedName>
        <fullName evidence="23">Acetyl-coenzyme A carboxylase1</fullName>
    </submittedName>
</protein>
<dbReference type="PROSITE" id="PS50968">
    <property type="entry name" value="BIOTINYL_LIPOYL"/>
    <property type="match status" value="1"/>
</dbReference>
<comment type="catalytic activity">
    <reaction evidence="21">
        <text>N(6)-biotinyl-L-lysyl-[protein] + hydrogencarbonate + ATP = N(6)-carboxybiotinyl-L-lysyl-[protein] + ADP + phosphate + H(+)</text>
        <dbReference type="Rhea" id="RHEA:13501"/>
        <dbReference type="Rhea" id="RHEA-COMP:10505"/>
        <dbReference type="Rhea" id="RHEA-COMP:10506"/>
        <dbReference type="ChEBI" id="CHEBI:15378"/>
        <dbReference type="ChEBI" id="CHEBI:17544"/>
        <dbReference type="ChEBI" id="CHEBI:30616"/>
        <dbReference type="ChEBI" id="CHEBI:43474"/>
        <dbReference type="ChEBI" id="CHEBI:83144"/>
        <dbReference type="ChEBI" id="CHEBI:83145"/>
        <dbReference type="ChEBI" id="CHEBI:456216"/>
        <dbReference type="EC" id="6.3.4.14"/>
    </reaction>
</comment>
<dbReference type="FunFam" id="2.40.50.100:FF:000005">
    <property type="entry name" value="Acetyl-CoA carboxylase 1"/>
    <property type="match status" value="1"/>
</dbReference>
<proteinExistence type="predicted"/>
<keyword evidence="17" id="KW-0464">Manganese</keyword>
<evidence type="ECO:0000256" key="5">
    <source>
        <dbReference type="ARBA" id="ARBA00022490"/>
    </source>
</evidence>
<dbReference type="AlphaFoldDB" id="A0A1D6J3M2"/>
<keyword evidence="7" id="KW-0021">Allosteric enzyme</keyword>
<keyword evidence="16" id="KW-0275">Fatty acid biosynthesis</keyword>
<comment type="cofactor">
    <cofactor evidence="1">
        <name>biotin</name>
        <dbReference type="ChEBI" id="CHEBI:57586"/>
    </cofactor>
</comment>
<dbReference type="FunFam" id="3.30.470.20:FF:000043">
    <property type="entry name" value="acetyl-CoA carboxylase 1-like"/>
    <property type="match status" value="1"/>
</dbReference>
<dbReference type="InterPro" id="IPR000089">
    <property type="entry name" value="Biotin_lipoyl"/>
</dbReference>
<dbReference type="SUPFAM" id="SSF51230">
    <property type="entry name" value="Single hybrid motif"/>
    <property type="match status" value="1"/>
</dbReference>
<dbReference type="Pfam" id="PF00364">
    <property type="entry name" value="Biotin_lipoyl"/>
    <property type="match status" value="1"/>
</dbReference>
<keyword evidence="13" id="KW-0067">ATP-binding</keyword>
<evidence type="ECO:0000256" key="4">
    <source>
        <dbReference type="ARBA" id="ARBA00011738"/>
    </source>
</evidence>
<dbReference type="SMART" id="SM00878">
    <property type="entry name" value="Biotin_carb_C"/>
    <property type="match status" value="1"/>
</dbReference>
<dbReference type="InterPro" id="IPR049076">
    <property type="entry name" value="ACCA"/>
</dbReference>
<dbReference type="FunFam" id="3.30.1490.20:FF:000003">
    <property type="entry name" value="acetyl-CoA carboxylase isoform X1"/>
    <property type="match status" value="1"/>
</dbReference>
<dbReference type="GO" id="GO:0003989">
    <property type="term" value="F:acetyl-CoA carboxylase activity"/>
    <property type="evidence" value="ECO:0007669"/>
    <property type="project" value="UniProtKB-EC"/>
</dbReference>
<comment type="pathway">
    <text evidence="3">Lipid metabolism; malonyl-CoA biosynthesis; malonyl-CoA from acetyl-CoA: step 1/1.</text>
</comment>
<keyword evidence="10" id="KW-0479">Metal-binding</keyword>
<dbReference type="FunFam" id="3.40.50.20:FF:000005">
    <property type="entry name" value="acetyl-CoA carboxylase isoform X2"/>
    <property type="match status" value="1"/>
</dbReference>
<comment type="catalytic activity">
    <reaction evidence="20">
        <text>hydrogencarbonate + acetyl-CoA + ATP = malonyl-CoA + ADP + phosphate + H(+)</text>
        <dbReference type="Rhea" id="RHEA:11308"/>
        <dbReference type="ChEBI" id="CHEBI:15378"/>
        <dbReference type="ChEBI" id="CHEBI:17544"/>
        <dbReference type="ChEBI" id="CHEBI:30616"/>
        <dbReference type="ChEBI" id="CHEBI:43474"/>
        <dbReference type="ChEBI" id="CHEBI:57288"/>
        <dbReference type="ChEBI" id="CHEBI:57384"/>
        <dbReference type="ChEBI" id="CHEBI:456216"/>
        <dbReference type="EC" id="6.4.1.2"/>
    </reaction>
</comment>
<evidence type="ECO:0000256" key="16">
    <source>
        <dbReference type="ARBA" id="ARBA00023160"/>
    </source>
</evidence>
<keyword evidence="14" id="KW-0460">Magnesium</keyword>
<evidence type="ECO:0000256" key="12">
    <source>
        <dbReference type="ARBA" id="ARBA00022832"/>
    </source>
</evidence>
<keyword evidence="5" id="KW-0963">Cytoplasm</keyword>
<dbReference type="InterPro" id="IPR016185">
    <property type="entry name" value="PreATP-grasp_dom_sf"/>
</dbReference>
<evidence type="ECO:0000256" key="18">
    <source>
        <dbReference type="ARBA" id="ARBA00023267"/>
    </source>
</evidence>
<keyword evidence="8" id="KW-0597">Phosphoprotein</keyword>
<keyword evidence="18" id="KW-0092">Biotin</keyword>
<dbReference type="Pfam" id="PF21385">
    <property type="entry name" value="ACCA_BT"/>
    <property type="match status" value="1"/>
</dbReference>
<dbReference type="GO" id="GO:0006633">
    <property type="term" value="P:fatty acid biosynthetic process"/>
    <property type="evidence" value="ECO:0007669"/>
    <property type="project" value="UniProtKB-KW"/>
</dbReference>
<dbReference type="Gene3D" id="2.40.50.100">
    <property type="match status" value="1"/>
</dbReference>
<dbReference type="SUPFAM" id="SSF52440">
    <property type="entry name" value="PreATP-grasp domain"/>
    <property type="match status" value="1"/>
</dbReference>
<accession>A0A1D6J3M2</accession>
<dbReference type="Pfam" id="PF02786">
    <property type="entry name" value="CPSase_L_D2"/>
    <property type="match status" value="1"/>
</dbReference>
<dbReference type="InterPro" id="IPR011053">
    <property type="entry name" value="Single_hybrid_motif"/>
</dbReference>
<dbReference type="CDD" id="cd06850">
    <property type="entry name" value="biotinyl_domain"/>
    <property type="match status" value="1"/>
</dbReference>
<dbReference type="Gene3D" id="3.30.470.20">
    <property type="entry name" value="ATP-grasp fold, B domain"/>
    <property type="match status" value="1"/>
</dbReference>
<sequence length="1110" mass="122484">MNGIINETHNGRHASGSMVVEFCAALGGKTPIHSILVANNGMAATKFMRSVRTWANDTFGSEKAIHLIAMATPEDMRINAEHIRLADQFVEVPGGTNNNNYANVQLIVEIAERVGVSAVWPGWGHASENPELPDALTAKGIVFLGPPATSMNALGDKVGSALIAQAAGVPTLAWSGSHVEVPLECCLDAIPEEMYRKACVTTTEEAVASCQVVGYPAMIKASWGGGGKGIRKVHNDDEVRALFKQVQGEVPGSPIFIMRLASQSRHLEVQLLCDQYGNVAALHSRDCSVQRRHQKIIEEGPVTVAPRETVKALEQAARRLAKAVGYVGAATVEYLYSMETGEYYFLELNPRLQVEHPVTEWIAEVNLPAAQVAVGMGIPLWQIPEIRRFYGMDYGGGYDIWRKTAALAAPFNFDEVDSLWPKGHCVAVRITSEDPDDGFKPTGGKVKEISFKSKPNVWAYFSVKSGGGIHEFADSQFGHVFAYGLSRPAAITNMSLALKEIQIRGEIHSNVDYTVDLLNASDFRENKIHTGWLDTRIAMRVQAERPPWYISVVGGALYKTVTTNAATVSEYVSYLTKGQIPPKHISLVNSTVNLNIEGSKYTIETVRTGHGRYKLRMNDSTVEANVQSLCDGGLLMQLDGNSHVIYAEEEAGGTRLQINGKTCLLQNDHDPSKLLAETPCKLLRFLVADGAHVGADVPYAEVEVMKMCMPLLSPASGVIHCMMSEGQALQAGDLIARLDLDDPSAVKRAEPFDGMFPLMDLPVAASSQVHKRYAASLNAARMVLAGYEHNINEVVQDLVCCLDNPELPFLQWDELMSVLATRLPRNLKSELEDKYKEYKLNFYHGKNKDFPSKLLRDIVEENLAYGSEKEKATNERLVEPLMNLLKSYEGGRESHAHFVVKSLFEEYLTVEELFSDGIQSDVIETLRHQHSKDLQKVVDIVLSHQGVRNKAKLVTALMEKLVYPNPGAYRDLLVRFSSLNHKRYYKLALKASELLEQTKLSELCSSIARSLSDLGMHKGEMTIKDSMEDLVSAPLPVDDDDAFVAWKDSPENYKGYIQELRAQKVSQSLSDLADSSSDLQAFSQGLSTLLDKMDPSQRVKFVQEVKKVLG</sequence>
<dbReference type="PROSITE" id="PS00867">
    <property type="entry name" value="CPSASE_2"/>
    <property type="match status" value="1"/>
</dbReference>
<dbReference type="InterPro" id="IPR013537">
    <property type="entry name" value="AcCoA_COase_cen"/>
</dbReference>
<evidence type="ECO:0000256" key="6">
    <source>
        <dbReference type="ARBA" id="ARBA00022516"/>
    </source>
</evidence>
<dbReference type="Pfam" id="PF02785">
    <property type="entry name" value="Biotin_carb_C"/>
    <property type="match status" value="1"/>
</dbReference>
<dbReference type="InterPro" id="IPR005482">
    <property type="entry name" value="Biotin_COase_C"/>
</dbReference>
<dbReference type="Gene3D" id="3.90.1770.10">
    <property type="entry name" value="PreATP-grasp domain"/>
    <property type="match status" value="1"/>
</dbReference>
<dbReference type="PROSITE" id="PS50979">
    <property type="entry name" value="BC"/>
    <property type="match status" value="1"/>
</dbReference>
<evidence type="ECO:0000256" key="3">
    <source>
        <dbReference type="ARBA" id="ARBA00004956"/>
    </source>
</evidence>
<dbReference type="PANTHER" id="PTHR45728:SF4">
    <property type="entry name" value="ACETYL-COA CARBOXYLASE 2"/>
    <property type="match status" value="1"/>
</dbReference>
<comment type="subcellular location">
    <subcellularLocation>
        <location evidence="2">Cytoplasm</location>
        <location evidence="2">Cytosol</location>
    </subcellularLocation>
</comment>
<evidence type="ECO:0000256" key="20">
    <source>
        <dbReference type="ARBA" id="ARBA00048065"/>
    </source>
</evidence>
<evidence type="ECO:0000256" key="14">
    <source>
        <dbReference type="ARBA" id="ARBA00022842"/>
    </source>
</evidence>
<evidence type="ECO:0000256" key="1">
    <source>
        <dbReference type="ARBA" id="ARBA00001953"/>
    </source>
</evidence>
<keyword evidence="9" id="KW-0436">Ligase</keyword>
<dbReference type="InterPro" id="IPR013815">
    <property type="entry name" value="ATP_grasp_subdomain_1"/>
</dbReference>
<evidence type="ECO:0000256" key="13">
    <source>
        <dbReference type="ARBA" id="ARBA00022840"/>
    </source>
</evidence>
<evidence type="ECO:0000256" key="21">
    <source>
        <dbReference type="ARBA" id="ARBA00048600"/>
    </source>
</evidence>
<dbReference type="InterPro" id="IPR011764">
    <property type="entry name" value="Biotin_carboxylation_dom"/>
</dbReference>
<evidence type="ECO:0000256" key="15">
    <source>
        <dbReference type="ARBA" id="ARBA00023098"/>
    </source>
</evidence>
<evidence type="ECO:0000256" key="19">
    <source>
        <dbReference type="ARBA" id="ARBA00023268"/>
    </source>
</evidence>
<keyword evidence="15" id="KW-0443">Lipid metabolism</keyword>
<keyword evidence="12" id="KW-0276">Fatty acid metabolism</keyword>
<dbReference type="InterPro" id="IPR011761">
    <property type="entry name" value="ATP-grasp"/>
</dbReference>
<dbReference type="InterPro" id="IPR011054">
    <property type="entry name" value="Rudment_hybrid_motif"/>
</dbReference>
<dbReference type="InterPro" id="IPR049074">
    <property type="entry name" value="ACCA_BT"/>
</dbReference>
<dbReference type="GO" id="GO:0046872">
    <property type="term" value="F:metal ion binding"/>
    <property type="evidence" value="ECO:0007669"/>
    <property type="project" value="UniProtKB-KW"/>
</dbReference>
<evidence type="ECO:0000256" key="11">
    <source>
        <dbReference type="ARBA" id="ARBA00022741"/>
    </source>
</evidence>
<evidence type="ECO:0000256" key="10">
    <source>
        <dbReference type="ARBA" id="ARBA00022723"/>
    </source>
</evidence>
<dbReference type="Pfam" id="PF00289">
    <property type="entry name" value="Biotin_carb_N"/>
    <property type="match status" value="1"/>
</dbReference>
<dbReference type="Gene3D" id="3.40.50.20">
    <property type="match status" value="1"/>
</dbReference>
<reference evidence="23" key="1">
    <citation type="submission" date="2015-12" db="EMBL/GenBank/DDBJ databases">
        <title>Update maize B73 reference genome by single molecule sequencing technologies.</title>
        <authorList>
            <consortium name="Maize Genome Sequencing Project"/>
            <person name="Ware D."/>
        </authorList>
    </citation>
    <scope>NUCLEOTIDE SEQUENCE</scope>
    <source>
        <tissue evidence="23">Seedling</tissue>
    </source>
</reference>
<evidence type="ECO:0000256" key="2">
    <source>
        <dbReference type="ARBA" id="ARBA00004514"/>
    </source>
</evidence>
<dbReference type="InterPro" id="IPR005481">
    <property type="entry name" value="BC-like_N"/>
</dbReference>
<name>A0A1D6J3M2_MAIZE</name>
<evidence type="ECO:0000256" key="8">
    <source>
        <dbReference type="ARBA" id="ARBA00022553"/>
    </source>
</evidence>
<comment type="function">
    <text evidence="22">Multifunctional enzyme that catalyzes the carboxylation of acetyl-CoA, forming malonyl-CoA, which is used in the plastid for fatty acid synthesis and in the cytosol in various biosynthetic pathways including fatty acid elongation.</text>
</comment>
<dbReference type="SUPFAM" id="SSF56059">
    <property type="entry name" value="Glutathione synthetase ATP-binding domain-like"/>
    <property type="match status" value="1"/>
</dbReference>
<dbReference type="SUPFAM" id="SSF51246">
    <property type="entry name" value="Rudiment single hybrid motif"/>
    <property type="match status" value="1"/>
</dbReference>